<keyword evidence="4" id="KW-1185">Reference proteome</keyword>
<evidence type="ECO:0000256" key="2">
    <source>
        <dbReference type="SAM" id="MobiDB-lite"/>
    </source>
</evidence>
<dbReference type="RefSeq" id="WP_227577548.1">
    <property type="nucleotide sequence ID" value="NZ_CP101987.1"/>
</dbReference>
<dbReference type="Proteomes" id="UP001316384">
    <property type="component" value="Chromosome"/>
</dbReference>
<protein>
    <recommendedName>
        <fullName evidence="5">DUF222 domain-containing protein</fullName>
    </recommendedName>
</protein>
<feature type="region of interest" description="Disordered" evidence="2">
    <location>
        <begin position="1"/>
        <end position="27"/>
    </location>
</feature>
<keyword evidence="1" id="KW-0175">Coiled coil</keyword>
<feature type="compositionally biased region" description="Low complexity" evidence="2">
    <location>
        <begin position="1"/>
        <end position="19"/>
    </location>
</feature>
<gene>
    <name evidence="3" type="ORF">NP048_07335</name>
</gene>
<dbReference type="EMBL" id="CP101987">
    <property type="protein sequence ID" value="UUI73240.1"/>
    <property type="molecule type" value="Genomic_DNA"/>
</dbReference>
<evidence type="ECO:0000313" key="4">
    <source>
        <dbReference type="Proteomes" id="UP001316384"/>
    </source>
</evidence>
<organism evidence="3 4">
    <name type="scientific">Cellulomonas xiejunii</name>
    <dbReference type="NCBI Taxonomy" id="2968083"/>
    <lineage>
        <taxon>Bacteria</taxon>
        <taxon>Bacillati</taxon>
        <taxon>Actinomycetota</taxon>
        <taxon>Actinomycetes</taxon>
        <taxon>Micrococcales</taxon>
        <taxon>Cellulomonadaceae</taxon>
        <taxon>Cellulomonas</taxon>
    </lineage>
</organism>
<evidence type="ECO:0000313" key="3">
    <source>
        <dbReference type="EMBL" id="UUI73240.1"/>
    </source>
</evidence>
<proteinExistence type="predicted"/>
<evidence type="ECO:0008006" key="5">
    <source>
        <dbReference type="Google" id="ProtNLM"/>
    </source>
</evidence>
<evidence type="ECO:0000256" key="1">
    <source>
        <dbReference type="SAM" id="Coils"/>
    </source>
</evidence>
<name>A0ABY5KVR8_9CELL</name>
<accession>A0ABY5KVR8</accession>
<reference evidence="3 4" key="1">
    <citation type="submission" date="2022-07" db="EMBL/GenBank/DDBJ databases">
        <title>Novel species in genus cellulomonas.</title>
        <authorList>
            <person name="Ye L."/>
        </authorList>
    </citation>
    <scope>NUCLEOTIDE SEQUENCE [LARGE SCALE GENOMIC DNA]</scope>
    <source>
        <strain evidence="4">zg-B89</strain>
    </source>
</reference>
<feature type="coiled-coil region" evidence="1">
    <location>
        <begin position="37"/>
        <end position="64"/>
    </location>
</feature>
<sequence>MATAKSTTTRTESARTTESGPAGPTATTQRLAAQDRHAAAQRALNDARAALDEIRERVAQGEDVTVTALAQATAAVEHATLLADGAAVALSRAQGAERVALANDLAAALAPIVDDSALTEARRQAVDDIAQALGTLAIIAEGQRQAVAGALRAAQDVNLYRTEPVQLTARGLGRQALTLDGRRVEAPTTEDVLWKTLGEAAAAAGWMIRSDGLQAVRRAEREDQDAGALPSWAAFLGSRAAEKAATGVADL</sequence>